<dbReference type="RefSeq" id="WP_274190926.1">
    <property type="nucleotide sequence ID" value="NZ_BAABHN010000033.1"/>
</dbReference>
<dbReference type="SUPFAM" id="SSF82784">
    <property type="entry name" value="OsmC-like"/>
    <property type="match status" value="1"/>
</dbReference>
<keyword evidence="3" id="KW-1185">Reference proteome</keyword>
<dbReference type="PANTHER" id="PTHR42830:SF1">
    <property type="entry name" value="OSMOTICALLY INDUCIBLE FAMILY PROTEIN"/>
    <property type="match status" value="1"/>
</dbReference>
<dbReference type="NCBIfam" id="TIGR03562">
    <property type="entry name" value="osmo_induc_OsmC"/>
    <property type="match status" value="1"/>
</dbReference>
<dbReference type="InterPro" id="IPR019904">
    <property type="entry name" value="Peroxiredoxin_OsmC"/>
</dbReference>
<name>A0ABV9RNH9_9PSEU</name>
<dbReference type="Pfam" id="PF02566">
    <property type="entry name" value="OsmC"/>
    <property type="match status" value="1"/>
</dbReference>
<comment type="caution">
    <text evidence="2">The sequence shown here is derived from an EMBL/GenBank/DDBJ whole genome shotgun (WGS) entry which is preliminary data.</text>
</comment>
<feature type="region of interest" description="Disordered" evidence="1">
    <location>
        <begin position="1"/>
        <end position="48"/>
    </location>
</feature>
<evidence type="ECO:0000313" key="2">
    <source>
        <dbReference type="EMBL" id="MFC4833742.1"/>
    </source>
</evidence>
<dbReference type="PANTHER" id="PTHR42830">
    <property type="entry name" value="OSMOTICALLY INDUCIBLE FAMILY PROTEIN"/>
    <property type="match status" value="1"/>
</dbReference>
<reference evidence="3" key="1">
    <citation type="journal article" date="2019" name="Int. J. Syst. Evol. Microbiol.">
        <title>The Global Catalogue of Microorganisms (GCM) 10K type strain sequencing project: providing services to taxonomists for standard genome sequencing and annotation.</title>
        <authorList>
            <consortium name="The Broad Institute Genomics Platform"/>
            <consortium name="The Broad Institute Genome Sequencing Center for Infectious Disease"/>
            <person name="Wu L."/>
            <person name="Ma J."/>
        </authorList>
    </citation>
    <scope>NUCLEOTIDE SEQUENCE [LARGE SCALE GENOMIC DNA]</scope>
    <source>
        <strain evidence="3">CCUG 50347</strain>
    </source>
</reference>
<gene>
    <name evidence="2" type="ORF">ACFPEL_15110</name>
</gene>
<dbReference type="InterPro" id="IPR052707">
    <property type="entry name" value="OsmC_Ohr_Peroxiredoxin"/>
</dbReference>
<proteinExistence type="predicted"/>
<dbReference type="Gene3D" id="3.30.300.20">
    <property type="match status" value="1"/>
</dbReference>
<protein>
    <submittedName>
        <fullName evidence="2">OsmC family peroxiredoxin</fullName>
    </submittedName>
</protein>
<organism evidence="2 3">
    <name type="scientific">Actinomycetospora chibensis</name>
    <dbReference type="NCBI Taxonomy" id="663606"/>
    <lineage>
        <taxon>Bacteria</taxon>
        <taxon>Bacillati</taxon>
        <taxon>Actinomycetota</taxon>
        <taxon>Actinomycetes</taxon>
        <taxon>Pseudonocardiales</taxon>
        <taxon>Pseudonocardiaceae</taxon>
        <taxon>Actinomycetospora</taxon>
    </lineage>
</organism>
<dbReference type="InterPro" id="IPR003718">
    <property type="entry name" value="OsmC/Ohr_fam"/>
</dbReference>
<sequence length="145" mass="14664">MPSRDATTHWEGGLQDGTGQVSLDSSNAGQFTVSFPTRAEDPNGQTSPEELIAAAHSSCLAMNLSGVLGGEGLTANAIDVSAEVTLSPAKGGGFEISGIAITLRADVDGLDEAKFRELAETAEKTCPVSKALAGTTITLDAALGS</sequence>
<feature type="compositionally biased region" description="Polar residues" evidence="1">
    <location>
        <begin position="17"/>
        <end position="35"/>
    </location>
</feature>
<dbReference type="Proteomes" id="UP001595909">
    <property type="component" value="Unassembled WGS sequence"/>
</dbReference>
<dbReference type="InterPro" id="IPR015946">
    <property type="entry name" value="KH_dom-like_a/b"/>
</dbReference>
<evidence type="ECO:0000313" key="3">
    <source>
        <dbReference type="Proteomes" id="UP001595909"/>
    </source>
</evidence>
<dbReference type="InterPro" id="IPR036102">
    <property type="entry name" value="OsmC/Ohrsf"/>
</dbReference>
<accession>A0ABV9RNH9</accession>
<dbReference type="EMBL" id="JBHSIM010000033">
    <property type="protein sequence ID" value="MFC4833742.1"/>
    <property type="molecule type" value="Genomic_DNA"/>
</dbReference>
<evidence type="ECO:0000256" key="1">
    <source>
        <dbReference type="SAM" id="MobiDB-lite"/>
    </source>
</evidence>